<feature type="transmembrane region" description="Helical" evidence="8">
    <location>
        <begin position="235"/>
        <end position="257"/>
    </location>
</feature>
<dbReference type="PROSITE" id="PS50928">
    <property type="entry name" value="ABC_TM1"/>
    <property type="match status" value="1"/>
</dbReference>
<reference evidence="11" key="1">
    <citation type="submission" date="2016-10" db="EMBL/GenBank/DDBJ databases">
        <authorList>
            <person name="Varghese N."/>
            <person name="Submissions S."/>
        </authorList>
    </citation>
    <scope>NUCLEOTIDE SEQUENCE [LARGE SCALE GENOMIC DNA]</scope>
    <source>
        <strain evidence="11">LMG 26383,CCUG 61248,R- 45681</strain>
    </source>
</reference>
<gene>
    <name evidence="10" type="ORF">SAMN04515666_10614</name>
</gene>
<keyword evidence="5 8" id="KW-0812">Transmembrane</keyword>
<dbReference type="Pfam" id="PF00528">
    <property type="entry name" value="BPD_transp_1"/>
    <property type="match status" value="1"/>
</dbReference>
<comment type="similarity">
    <text evidence="8">Belongs to the binding-protein-dependent transport system permease family.</text>
</comment>
<evidence type="ECO:0000256" key="4">
    <source>
        <dbReference type="ARBA" id="ARBA00022519"/>
    </source>
</evidence>
<dbReference type="Proteomes" id="UP000199664">
    <property type="component" value="Unassembled WGS sequence"/>
</dbReference>
<dbReference type="EMBL" id="FOAN01000006">
    <property type="protein sequence ID" value="SEL89172.1"/>
    <property type="molecule type" value="Genomic_DNA"/>
</dbReference>
<protein>
    <submittedName>
        <fullName evidence="10">Putative spermidine/putrescine transport system permease protein</fullName>
    </submittedName>
</protein>
<organism evidence="10 11">
    <name type="scientific">Bosea lupini</name>
    <dbReference type="NCBI Taxonomy" id="1036779"/>
    <lineage>
        <taxon>Bacteria</taxon>
        <taxon>Pseudomonadati</taxon>
        <taxon>Pseudomonadota</taxon>
        <taxon>Alphaproteobacteria</taxon>
        <taxon>Hyphomicrobiales</taxon>
        <taxon>Boseaceae</taxon>
        <taxon>Bosea</taxon>
    </lineage>
</organism>
<feature type="transmembrane region" description="Helical" evidence="8">
    <location>
        <begin position="72"/>
        <end position="91"/>
    </location>
</feature>
<keyword evidence="4" id="KW-0997">Cell inner membrane</keyword>
<evidence type="ECO:0000256" key="8">
    <source>
        <dbReference type="RuleBase" id="RU363032"/>
    </source>
</evidence>
<feature type="transmembrane region" description="Helical" evidence="8">
    <location>
        <begin position="103"/>
        <end position="125"/>
    </location>
</feature>
<keyword evidence="11" id="KW-1185">Reference proteome</keyword>
<keyword evidence="2 8" id="KW-0813">Transport</keyword>
<evidence type="ECO:0000256" key="2">
    <source>
        <dbReference type="ARBA" id="ARBA00022448"/>
    </source>
</evidence>
<evidence type="ECO:0000256" key="5">
    <source>
        <dbReference type="ARBA" id="ARBA00022692"/>
    </source>
</evidence>
<dbReference type="AlphaFoldDB" id="A0A1H7TWB3"/>
<dbReference type="GO" id="GO:0005886">
    <property type="term" value="C:plasma membrane"/>
    <property type="evidence" value="ECO:0007669"/>
    <property type="project" value="UniProtKB-SubCell"/>
</dbReference>
<evidence type="ECO:0000313" key="10">
    <source>
        <dbReference type="EMBL" id="SEL89172.1"/>
    </source>
</evidence>
<evidence type="ECO:0000259" key="9">
    <source>
        <dbReference type="PROSITE" id="PS50928"/>
    </source>
</evidence>
<keyword evidence="6 8" id="KW-1133">Transmembrane helix</keyword>
<dbReference type="InterPro" id="IPR035906">
    <property type="entry name" value="MetI-like_sf"/>
</dbReference>
<dbReference type="SUPFAM" id="SSF161098">
    <property type="entry name" value="MetI-like"/>
    <property type="match status" value="1"/>
</dbReference>
<feature type="transmembrane region" description="Helical" evidence="8">
    <location>
        <begin position="137"/>
        <end position="157"/>
    </location>
</feature>
<dbReference type="Gene3D" id="1.10.3720.10">
    <property type="entry name" value="MetI-like"/>
    <property type="match status" value="1"/>
</dbReference>
<name>A0A1H7TWB3_9HYPH</name>
<evidence type="ECO:0000256" key="1">
    <source>
        <dbReference type="ARBA" id="ARBA00004429"/>
    </source>
</evidence>
<sequence>METRISGWRIALGAVVTVILAFLLLPSLITAVISFGSSNQIVFPPTGFSLNLFRRFFAEEGWVASTWLSFRVAIWSTLLALFLGIPAAYALTRGSFPGRKILALFLLSPVMVPHVAVALALYIYFTEIRLTNGELRLVFAHAIATLPFVVVTASAGLRHIDPALERAATVMGASRLTVLRRVTLPLLTPSIIASGLFAFLISFDEVVISWFVARAGDTTLPIKMFSSIQFEVSPVLAAISTMLTALSIVVCVIVATVQKEARSD</sequence>
<evidence type="ECO:0000256" key="7">
    <source>
        <dbReference type="ARBA" id="ARBA00023136"/>
    </source>
</evidence>
<dbReference type="InterPro" id="IPR000515">
    <property type="entry name" value="MetI-like"/>
</dbReference>
<keyword evidence="3" id="KW-1003">Cell membrane</keyword>
<keyword evidence="7 8" id="KW-0472">Membrane</keyword>
<comment type="subcellular location">
    <subcellularLocation>
        <location evidence="1">Cell inner membrane</location>
        <topology evidence="1">Multi-pass membrane protein</topology>
    </subcellularLocation>
    <subcellularLocation>
        <location evidence="8">Cell membrane</location>
        <topology evidence="8">Multi-pass membrane protein</topology>
    </subcellularLocation>
</comment>
<evidence type="ECO:0000313" key="11">
    <source>
        <dbReference type="Proteomes" id="UP000199664"/>
    </source>
</evidence>
<dbReference type="GO" id="GO:0055085">
    <property type="term" value="P:transmembrane transport"/>
    <property type="evidence" value="ECO:0007669"/>
    <property type="project" value="InterPro"/>
</dbReference>
<feature type="transmembrane region" description="Helical" evidence="8">
    <location>
        <begin position="178"/>
        <end position="201"/>
    </location>
</feature>
<accession>A0A1H7TWB3</accession>
<dbReference type="PANTHER" id="PTHR43357:SF4">
    <property type="entry name" value="INNER MEMBRANE ABC TRANSPORTER PERMEASE PROTEIN YDCV"/>
    <property type="match status" value="1"/>
</dbReference>
<proteinExistence type="inferred from homology"/>
<feature type="domain" description="ABC transmembrane type-1" evidence="9">
    <location>
        <begin position="66"/>
        <end position="254"/>
    </location>
</feature>
<dbReference type="STRING" id="1036779.SAMN04515666_10614"/>
<dbReference type="OrthoDB" id="9815533at2"/>
<evidence type="ECO:0000256" key="6">
    <source>
        <dbReference type="ARBA" id="ARBA00022989"/>
    </source>
</evidence>
<dbReference type="PANTHER" id="PTHR43357">
    <property type="entry name" value="INNER MEMBRANE ABC TRANSPORTER PERMEASE PROTEIN YDCV"/>
    <property type="match status" value="1"/>
</dbReference>
<dbReference type="RefSeq" id="WP_091837202.1">
    <property type="nucleotide sequence ID" value="NZ_FOAN01000006.1"/>
</dbReference>
<feature type="transmembrane region" description="Helical" evidence="8">
    <location>
        <begin position="12"/>
        <end position="35"/>
    </location>
</feature>
<dbReference type="CDD" id="cd06261">
    <property type="entry name" value="TM_PBP2"/>
    <property type="match status" value="1"/>
</dbReference>
<evidence type="ECO:0000256" key="3">
    <source>
        <dbReference type="ARBA" id="ARBA00022475"/>
    </source>
</evidence>